<evidence type="ECO:0000313" key="7">
    <source>
        <dbReference type="Proteomes" id="UP000195141"/>
    </source>
</evidence>
<keyword evidence="2" id="KW-1133">Transmembrane helix</keyword>
<dbReference type="Pfam" id="PF17802">
    <property type="entry name" value="SpaA"/>
    <property type="match status" value="1"/>
</dbReference>
<keyword evidence="7" id="KW-1185">Reference proteome</keyword>
<reference evidence="6" key="3">
    <citation type="submission" date="2024-03" db="EMBL/GenBank/DDBJ databases">
        <title>The Genome Sequence of Enterococcus sp. DIV0242b.</title>
        <authorList>
            <consortium name="The Broad Institute Genomics Platform"/>
            <consortium name="The Broad Institute Microbial Omics Core"/>
            <consortium name="The Broad Institute Genomic Center for Infectious Diseases"/>
            <person name="Earl A."/>
            <person name="Manson A."/>
            <person name="Gilmore M."/>
            <person name="Schwartman J."/>
            <person name="Shea T."/>
            <person name="Abouelleil A."/>
            <person name="Cao P."/>
            <person name="Chapman S."/>
            <person name="Cusick C."/>
            <person name="Young S."/>
            <person name="Neafsey D."/>
            <person name="Nusbaum C."/>
            <person name="Birren B."/>
        </authorList>
    </citation>
    <scope>NUCLEOTIDE SEQUENCE</scope>
    <source>
        <strain evidence="6">9E7_DIV0242</strain>
    </source>
</reference>
<feature type="domain" description="SpaA-like prealbumin fold" evidence="3">
    <location>
        <begin position="649"/>
        <end position="710"/>
    </location>
</feature>
<organism evidence="5">
    <name type="scientific">Candidatus Enterococcus clewellii</name>
    <dbReference type="NCBI Taxonomy" id="1834193"/>
    <lineage>
        <taxon>Bacteria</taxon>
        <taxon>Bacillati</taxon>
        <taxon>Bacillota</taxon>
        <taxon>Bacilli</taxon>
        <taxon>Lactobacillales</taxon>
        <taxon>Enterococcaceae</taxon>
        <taxon>Enterococcus</taxon>
    </lineage>
</organism>
<name>A0A242K5J8_9ENTE</name>
<evidence type="ECO:0000313" key="5">
    <source>
        <dbReference type="EMBL" id="OTP14715.1"/>
    </source>
</evidence>
<reference evidence="5" key="1">
    <citation type="submission" date="2017-05" db="EMBL/GenBank/DDBJ databases">
        <title>The Genome Sequence of Enterococcus sp. 9E7_DIV0242.</title>
        <authorList>
            <consortium name="The Broad Institute Genomics Platform"/>
            <consortium name="The Broad Institute Genomic Center for Infectious Diseases"/>
            <person name="Earl A."/>
            <person name="Manson A."/>
            <person name="Schwartman J."/>
            <person name="Gilmore M."/>
            <person name="Abouelleil A."/>
            <person name="Cao P."/>
            <person name="Chapman S."/>
            <person name="Cusick C."/>
            <person name="Shea T."/>
            <person name="Young S."/>
            <person name="Neafsey D."/>
            <person name="Nusbaum C."/>
            <person name="Birren B."/>
        </authorList>
    </citation>
    <scope>NUCLEOTIDE SEQUENCE [LARGE SCALE GENOMIC DNA]</scope>
    <source>
        <strain evidence="5">9E7_DIV0242</strain>
    </source>
</reference>
<dbReference type="NCBIfam" id="TIGR04226">
    <property type="entry name" value="RrgB_K2N_iso_D2"/>
    <property type="match status" value="1"/>
</dbReference>
<dbReference type="RefSeq" id="WP_170924817.1">
    <property type="nucleotide sequence ID" value="NZ_CP147247.1"/>
</dbReference>
<feature type="region of interest" description="Disordered" evidence="1">
    <location>
        <begin position="567"/>
        <end position="590"/>
    </location>
</feature>
<evidence type="ECO:0000259" key="3">
    <source>
        <dbReference type="Pfam" id="PF17802"/>
    </source>
</evidence>
<dbReference type="InterPro" id="IPR026345">
    <property type="entry name" value="Adh_isopep-form_adh_dom"/>
</dbReference>
<gene>
    <name evidence="6" type="ORF">A5888_002010</name>
    <name evidence="5" type="ORF">A5888_002817</name>
</gene>
<sequence length="1044" mass="117732">MNNRNKLYQIFFGLLFLLFGMGAGGRVVDAASILDAPNVSIPNNSEVISSKYSFIAKYTNGVTKVSTFGTGWSNTKNIWGDGKEEGYFSMRPTADLKGKNGVIYSNVGSYDGKTIDLKITIKDWHQFSKYQGYISYSKEDISHFAQGYEFVDQLWEFIDHATGLPVKVSGFMTINDIDAGQGVQFSKETTNAIDKIYVAATDNWINYENINGEYKFFDSTGTGAENEDLFATFTFLYSEQNSFRFKWCVDKTLLGWDYETLNFEKDHIGDTGYQGAYFGYIAKKPLKTETLSPVKKNSDSDETLLDKNTLIDRNETQIYTVVHQVPDEYEDFHYKSYKFKDILDPIFEVQKVTIEDETGKDCKELFDLSIADNVVSYTAKEATLKSANFYNHYYTTVIHAKIGKDIVLSFSDGMVLLNNTAQVTIDGTAKESNTTVTEIPQSKLPKPIKRVVDENGKDINKKEVLQGEVLIYEIDQPVNELNKDTTSKYTEFSFNDPLPSQVSFLSAKILKDGKEIKAEKISYDKNSHTVIFTGDAAFLKNMTMKNETYTLQIKTKVNQEIGDKERIENSGSTSINKQSQKTNEVENTTKLPKGSITINKVTKQLVGIKETKEKSIEEDPLIWEKRPQEGVTYQVNAHKDIILPNGEVIAKTGQDYGKITTNEKGQATIKNLYPGEYSFVEVAAPAGIQLDMEPIIVALKANSSTELKATANQENELQEVEIIINKVFEQENELFEASDGATFGLYHAKDYKVEDLIIKADTLVSTIEIKKGIGAYKGILISGQQYYVQEISTKAGYQLNTEQFPFIYNPVTNEPVHEIQLFENGFTENKSNKSYLSKEAEPEVLPESTEMLPIKNRKITENSIVKSIVKEDGKEVEHYDLLKAEENIVFKGLAYVGDNEKKSPLQITDRLPTGFTYVSSNVYDEEGRDITKHSSVSVNGQQIDLTIHTEYAEKIERSTLCWMITTTYKYAADHQGQTFKNQLQLLVNGKETPSNIVTLKPLSMGEKPFGRLPETGEILRLSSLLGIALVLFVIAYKYTKKERI</sequence>
<feature type="compositionally biased region" description="Polar residues" evidence="1">
    <location>
        <begin position="569"/>
        <end position="590"/>
    </location>
</feature>
<dbReference type="InterPro" id="IPR041033">
    <property type="entry name" value="SpaA_PFL_dom_1"/>
</dbReference>
<evidence type="ECO:0000259" key="4">
    <source>
        <dbReference type="Pfam" id="PF17998"/>
    </source>
</evidence>
<evidence type="ECO:0000313" key="6">
    <source>
        <dbReference type="EMBL" id="WYJ90254.1"/>
    </source>
</evidence>
<dbReference type="InterPro" id="IPR013783">
    <property type="entry name" value="Ig-like_fold"/>
</dbReference>
<protein>
    <recommendedName>
        <fullName evidence="8">Gram-positive cocci surface proteins LPxTG domain-containing protein</fullName>
    </recommendedName>
</protein>
<keyword evidence="2" id="KW-0812">Transmembrane</keyword>
<keyword evidence="2" id="KW-0472">Membrane</keyword>
<feature type="domain" description="Adhesin isopeptide-forming adherence" evidence="4">
    <location>
        <begin position="447"/>
        <end position="588"/>
    </location>
</feature>
<feature type="transmembrane region" description="Helical" evidence="2">
    <location>
        <begin position="1018"/>
        <end position="1038"/>
    </location>
</feature>
<evidence type="ECO:0000256" key="1">
    <source>
        <dbReference type="SAM" id="MobiDB-lite"/>
    </source>
</evidence>
<dbReference type="EMBL" id="NGMM01000004">
    <property type="protein sequence ID" value="OTP14715.1"/>
    <property type="molecule type" value="Genomic_DNA"/>
</dbReference>
<dbReference type="Gene3D" id="2.60.40.10">
    <property type="entry name" value="Immunoglobulins"/>
    <property type="match status" value="2"/>
</dbReference>
<evidence type="ECO:0000256" key="2">
    <source>
        <dbReference type="SAM" id="Phobius"/>
    </source>
</evidence>
<evidence type="ECO:0008006" key="8">
    <source>
        <dbReference type="Google" id="ProtNLM"/>
    </source>
</evidence>
<reference evidence="6" key="2">
    <citation type="submission" date="2017-05" db="EMBL/GenBank/DDBJ databases">
        <authorList>
            <consortium name="The Broad Institute Genomics Platform"/>
            <consortium name="The Broad Institute Genomic Center for Infectious Diseases"/>
            <person name="Earl A."/>
            <person name="Manson A."/>
            <person name="Schwartman J."/>
            <person name="Gilmore M."/>
            <person name="Abouelleil A."/>
            <person name="Cao P."/>
            <person name="Chapman S."/>
            <person name="Cusick C."/>
            <person name="Shea T."/>
            <person name="Young S."/>
            <person name="Neafsey D."/>
            <person name="Nusbaum C."/>
            <person name="Birren B."/>
        </authorList>
    </citation>
    <scope>NUCLEOTIDE SEQUENCE</scope>
    <source>
        <strain evidence="6">9E7_DIV0242</strain>
    </source>
</reference>
<dbReference type="InterPro" id="IPR026466">
    <property type="entry name" value="Fim_isopep_form_D2_dom"/>
</dbReference>
<accession>A0A242K5J8</accession>
<dbReference type="AlphaFoldDB" id="A0A242K5J8"/>
<proteinExistence type="predicted"/>
<dbReference type="EMBL" id="CP147247">
    <property type="protein sequence ID" value="WYJ90254.1"/>
    <property type="molecule type" value="Genomic_DNA"/>
</dbReference>
<dbReference type="Proteomes" id="UP000195141">
    <property type="component" value="Chromosome"/>
</dbReference>
<dbReference type="Gene3D" id="2.60.40.740">
    <property type="match status" value="3"/>
</dbReference>
<dbReference type="Pfam" id="PF17998">
    <property type="entry name" value="AgI_II_C2"/>
    <property type="match status" value="1"/>
</dbReference>